<dbReference type="InterPro" id="IPR004090">
    <property type="entry name" value="Chemotax_Me-accpt_rcpt"/>
</dbReference>
<dbReference type="SMART" id="SM00283">
    <property type="entry name" value="MA"/>
    <property type="match status" value="1"/>
</dbReference>
<dbReference type="PRINTS" id="PR00260">
    <property type="entry name" value="CHEMTRNSDUCR"/>
</dbReference>
<proteinExistence type="inferred from homology"/>
<evidence type="ECO:0000256" key="3">
    <source>
        <dbReference type="ARBA" id="ARBA00023136"/>
    </source>
</evidence>
<name>A0A3A3GAR3_PANTH</name>
<evidence type="ECO:0000256" key="7">
    <source>
        <dbReference type="SAM" id="Phobius"/>
    </source>
</evidence>
<dbReference type="Gene3D" id="6.10.340.10">
    <property type="match status" value="1"/>
</dbReference>
<dbReference type="SMART" id="SM00304">
    <property type="entry name" value="HAMP"/>
    <property type="match status" value="1"/>
</dbReference>
<dbReference type="InterPro" id="IPR003660">
    <property type="entry name" value="HAMP_dom"/>
</dbReference>
<evidence type="ECO:0000313" key="10">
    <source>
        <dbReference type="EMBL" id="RJG17775.1"/>
    </source>
</evidence>
<dbReference type="OrthoDB" id="369835at2"/>
<dbReference type="PROSITE" id="PS50885">
    <property type="entry name" value="HAMP"/>
    <property type="match status" value="1"/>
</dbReference>
<keyword evidence="3 7" id="KW-0472">Membrane</keyword>
<dbReference type="AlphaFoldDB" id="A0A3A3GAR3"/>
<dbReference type="Gene3D" id="1.10.287.950">
    <property type="entry name" value="Methyl-accepting chemotaxis protein"/>
    <property type="match status" value="1"/>
</dbReference>
<keyword evidence="2" id="KW-1003">Cell membrane</keyword>
<protein>
    <submittedName>
        <fullName evidence="10">Methyl-accepting chemotaxis protein</fullName>
    </submittedName>
</protein>
<accession>A0A3A3GAR3</accession>
<dbReference type="RefSeq" id="WP_119796469.1">
    <property type="nucleotide sequence ID" value="NZ_QYZD01000046.1"/>
</dbReference>
<dbReference type="Pfam" id="PF00015">
    <property type="entry name" value="MCPsignal"/>
    <property type="match status" value="1"/>
</dbReference>
<evidence type="ECO:0000313" key="11">
    <source>
        <dbReference type="Proteomes" id="UP000266177"/>
    </source>
</evidence>
<organism evidence="10 11">
    <name type="scientific">Paenibacillus thiaminolyticus</name>
    <name type="common">Bacillus thiaminolyticus</name>
    <dbReference type="NCBI Taxonomy" id="49283"/>
    <lineage>
        <taxon>Bacteria</taxon>
        <taxon>Bacillati</taxon>
        <taxon>Bacillota</taxon>
        <taxon>Bacilli</taxon>
        <taxon>Bacillales</taxon>
        <taxon>Paenibacillaceae</taxon>
        <taxon>Paenibacillus</taxon>
    </lineage>
</organism>
<evidence type="ECO:0000256" key="5">
    <source>
        <dbReference type="ARBA" id="ARBA00029447"/>
    </source>
</evidence>
<dbReference type="GO" id="GO:0007165">
    <property type="term" value="P:signal transduction"/>
    <property type="evidence" value="ECO:0007669"/>
    <property type="project" value="UniProtKB-KW"/>
</dbReference>
<reference evidence="10 11" key="1">
    <citation type="submission" date="2018-09" db="EMBL/GenBank/DDBJ databases">
        <title>Paenibacillus SK2017-BO5.</title>
        <authorList>
            <person name="Piskunova J.V."/>
            <person name="Dubiley S.A."/>
            <person name="Severinov K.V."/>
        </authorList>
    </citation>
    <scope>NUCLEOTIDE SEQUENCE [LARGE SCALE GENOMIC DNA]</scope>
    <source>
        <strain evidence="10 11">BO5</strain>
    </source>
</reference>
<dbReference type="CDD" id="cd11386">
    <property type="entry name" value="MCP_signal"/>
    <property type="match status" value="1"/>
</dbReference>
<evidence type="ECO:0000256" key="1">
    <source>
        <dbReference type="ARBA" id="ARBA00004236"/>
    </source>
</evidence>
<evidence type="ECO:0000256" key="6">
    <source>
        <dbReference type="PROSITE-ProRule" id="PRU00284"/>
    </source>
</evidence>
<comment type="caution">
    <text evidence="10">The sequence shown here is derived from an EMBL/GenBank/DDBJ whole genome shotgun (WGS) entry which is preliminary data.</text>
</comment>
<comment type="similarity">
    <text evidence="5">Belongs to the methyl-accepting chemotaxis (MCP) protein family.</text>
</comment>
<dbReference type="PANTHER" id="PTHR32089:SF112">
    <property type="entry name" value="LYSOZYME-LIKE PROTEIN-RELATED"/>
    <property type="match status" value="1"/>
</dbReference>
<evidence type="ECO:0000256" key="2">
    <source>
        <dbReference type="ARBA" id="ARBA00022475"/>
    </source>
</evidence>
<dbReference type="PANTHER" id="PTHR32089">
    <property type="entry name" value="METHYL-ACCEPTING CHEMOTAXIS PROTEIN MCPB"/>
    <property type="match status" value="1"/>
</dbReference>
<feature type="transmembrane region" description="Helical" evidence="7">
    <location>
        <begin position="201"/>
        <end position="223"/>
    </location>
</feature>
<comment type="subcellular location">
    <subcellularLocation>
        <location evidence="1">Cell membrane</location>
    </subcellularLocation>
</comment>
<dbReference type="PROSITE" id="PS50111">
    <property type="entry name" value="CHEMOTAXIS_TRANSDUC_2"/>
    <property type="match status" value="1"/>
</dbReference>
<dbReference type="GO" id="GO:0005886">
    <property type="term" value="C:plasma membrane"/>
    <property type="evidence" value="ECO:0007669"/>
    <property type="project" value="UniProtKB-SubCell"/>
</dbReference>
<dbReference type="InterPro" id="IPR004089">
    <property type="entry name" value="MCPsignal_dom"/>
</dbReference>
<dbReference type="GO" id="GO:0004888">
    <property type="term" value="F:transmembrane signaling receptor activity"/>
    <property type="evidence" value="ECO:0007669"/>
    <property type="project" value="InterPro"/>
</dbReference>
<keyword evidence="7" id="KW-1133">Transmembrane helix</keyword>
<evidence type="ECO:0000259" key="9">
    <source>
        <dbReference type="PROSITE" id="PS50885"/>
    </source>
</evidence>
<evidence type="ECO:0000256" key="4">
    <source>
        <dbReference type="ARBA" id="ARBA00023224"/>
    </source>
</evidence>
<feature type="domain" description="Methyl-accepting transducer" evidence="8">
    <location>
        <begin position="295"/>
        <end position="531"/>
    </location>
</feature>
<dbReference type="EMBL" id="QYZD01000046">
    <property type="protein sequence ID" value="RJG17775.1"/>
    <property type="molecule type" value="Genomic_DNA"/>
</dbReference>
<dbReference type="Proteomes" id="UP000266177">
    <property type="component" value="Unassembled WGS sequence"/>
</dbReference>
<evidence type="ECO:0000259" key="8">
    <source>
        <dbReference type="PROSITE" id="PS50111"/>
    </source>
</evidence>
<keyword evidence="4 6" id="KW-0807">Transducer</keyword>
<dbReference type="SUPFAM" id="SSF58104">
    <property type="entry name" value="Methyl-accepting chemotaxis protein (MCP) signaling domain"/>
    <property type="match status" value="1"/>
</dbReference>
<dbReference type="Pfam" id="PF00672">
    <property type="entry name" value="HAMP"/>
    <property type="match status" value="1"/>
</dbReference>
<gene>
    <name evidence="10" type="ORF">DQX05_27510</name>
</gene>
<feature type="domain" description="HAMP" evidence="9">
    <location>
        <begin position="224"/>
        <end position="276"/>
    </location>
</feature>
<sequence>MKNKSLVFKSVLVLSTLLAVMSLVFTSFSYMSGRGIYNDELLIVHTSLNQQISLEVEAIAEAENKMKTMSYDQYMEDQKMTWIQENLESMIREGYISNTYLLKPDLIEKDGKVYMTVIHANNDMIESGNKPLSDMDLPKELVQAFYDIEKDDIGISSVYSDSMGQWISLLSPIVNDQDETIAILGVDFNYSKINRDLNQMMWRNIAVGAVTGLTFILLITWLLRKTIRPLNELAELAKRAAKGNLTVRIPVNSRDEIGVLSSSFNEMITDIRELIGSMKETTSHVTEASNHLTVISQQTAQSTHEISSAIQEVASGSETQLTGTEESKIAMGEMAIGIQRIAESSSNVSEYSVAAAQAAKQGNEVVQQSITQMNSIHSSVNESVTMVRKLAQQSNEIEQIVSVIGNIATQTNLLALNASIEAARAGEHGRGFGVVAKEVRSLAEQAKVSTEQIAELLQSVVASTRHMAGAMESTAEEVQEGTQIVQVAGETFQKVWSSIQEVSDQIQEVSAASEEMSAGSEQVAAVLDNLAEIAKNASESSQSVAASSEEQLAIVEEIADSAAMMSGKMKELDQEMKKFII</sequence>
<dbReference type="CDD" id="cd06225">
    <property type="entry name" value="HAMP"/>
    <property type="match status" value="1"/>
</dbReference>
<feature type="transmembrane region" description="Helical" evidence="7">
    <location>
        <begin position="6"/>
        <end position="28"/>
    </location>
</feature>
<dbReference type="GO" id="GO:0006935">
    <property type="term" value="P:chemotaxis"/>
    <property type="evidence" value="ECO:0007669"/>
    <property type="project" value="InterPro"/>
</dbReference>
<keyword evidence="7" id="KW-0812">Transmembrane</keyword>